<gene>
    <name evidence="5" type="ORF">FRZ54_14360</name>
</gene>
<name>A0A5B8UX17_9SPHI</name>
<dbReference type="SMART" id="SM00892">
    <property type="entry name" value="Endonuclease_NS"/>
    <property type="match status" value="1"/>
</dbReference>
<dbReference type="SMART" id="SM00477">
    <property type="entry name" value="NUC"/>
    <property type="match status" value="1"/>
</dbReference>
<dbReference type="EMBL" id="CP042436">
    <property type="protein sequence ID" value="QEC63707.1"/>
    <property type="molecule type" value="Genomic_DNA"/>
</dbReference>
<keyword evidence="2" id="KW-0479">Metal-binding</keyword>
<dbReference type="SUPFAM" id="SSF54060">
    <property type="entry name" value="His-Me finger endonucleases"/>
    <property type="match status" value="1"/>
</dbReference>
<dbReference type="InterPro" id="IPR001604">
    <property type="entry name" value="Endo_G_ENPP1-like_dom"/>
</dbReference>
<evidence type="ECO:0000256" key="1">
    <source>
        <dbReference type="PIRSR" id="PIRSR640255-1"/>
    </source>
</evidence>
<evidence type="ECO:0000313" key="5">
    <source>
        <dbReference type="EMBL" id="QEC63707.1"/>
    </source>
</evidence>
<dbReference type="GO" id="GO:0004519">
    <property type="term" value="F:endonuclease activity"/>
    <property type="evidence" value="ECO:0007669"/>
    <property type="project" value="UniProtKB-KW"/>
</dbReference>
<dbReference type="GO" id="GO:0016787">
    <property type="term" value="F:hydrolase activity"/>
    <property type="evidence" value="ECO:0007669"/>
    <property type="project" value="InterPro"/>
</dbReference>
<dbReference type="GO" id="GO:0046872">
    <property type="term" value="F:metal ion binding"/>
    <property type="evidence" value="ECO:0007669"/>
    <property type="project" value="UniProtKB-KW"/>
</dbReference>
<feature type="domain" description="ENPP1-3/EXOG-like endonuclease/phosphodiesterase" evidence="3">
    <location>
        <begin position="82"/>
        <end position="291"/>
    </location>
</feature>
<feature type="domain" description="DNA/RNA non-specific endonuclease/pyrophosphatase/phosphodiesterase" evidence="4">
    <location>
        <begin position="81"/>
        <end position="291"/>
    </location>
</feature>
<organism evidence="5 6">
    <name type="scientific">Mucilaginibacter ginsenosidivorans</name>
    <dbReference type="NCBI Taxonomy" id="398053"/>
    <lineage>
        <taxon>Bacteria</taxon>
        <taxon>Pseudomonadati</taxon>
        <taxon>Bacteroidota</taxon>
        <taxon>Sphingobacteriia</taxon>
        <taxon>Sphingobacteriales</taxon>
        <taxon>Sphingobacteriaceae</taxon>
        <taxon>Mucilaginibacter</taxon>
    </lineage>
</organism>
<dbReference type="InterPro" id="IPR044925">
    <property type="entry name" value="His-Me_finger_sf"/>
</dbReference>
<dbReference type="KEGG" id="mgin:FRZ54_14360"/>
<dbReference type="InterPro" id="IPR040255">
    <property type="entry name" value="Non-specific_endonuclease"/>
</dbReference>
<dbReference type="RefSeq" id="WP_147032281.1">
    <property type="nucleotide sequence ID" value="NZ_CP042436.1"/>
</dbReference>
<feature type="active site" description="Proton acceptor" evidence="1">
    <location>
        <position position="144"/>
    </location>
</feature>
<dbReference type="InterPro" id="IPR044929">
    <property type="entry name" value="DNA/RNA_non-sp_Endonuclease_sf"/>
</dbReference>
<accession>A0A5B8UX17</accession>
<feature type="binding site" evidence="2">
    <location>
        <position position="175"/>
    </location>
    <ligand>
        <name>Mg(2+)</name>
        <dbReference type="ChEBI" id="CHEBI:18420"/>
        <note>catalytic</note>
    </ligand>
</feature>
<dbReference type="InterPro" id="IPR020821">
    <property type="entry name" value="ENPP1-3/EXOG-like_nuc-like"/>
</dbReference>
<dbReference type="PANTHER" id="PTHR13966:SF5">
    <property type="entry name" value="ENDONUCLEASE G, MITOCHONDRIAL"/>
    <property type="match status" value="1"/>
</dbReference>
<dbReference type="CDD" id="cd00091">
    <property type="entry name" value="NUC"/>
    <property type="match status" value="1"/>
</dbReference>
<keyword evidence="5" id="KW-0378">Hydrolase</keyword>
<dbReference type="Gene3D" id="3.40.570.10">
    <property type="entry name" value="Extracellular Endonuclease, subunit A"/>
    <property type="match status" value="1"/>
</dbReference>
<reference evidence="5 6" key="1">
    <citation type="journal article" date="2017" name="Curr. Microbiol.">
        <title>Mucilaginibacter ginsenosidivorans sp. nov., Isolated from Soil of Ginseng Field.</title>
        <authorList>
            <person name="Kim M.M."/>
            <person name="Siddiqi M.Z."/>
            <person name="Im W.T."/>
        </authorList>
    </citation>
    <scope>NUCLEOTIDE SEQUENCE [LARGE SCALE GENOMIC DNA]</scope>
    <source>
        <strain evidence="5 6">Gsoil 3017</strain>
    </source>
</reference>
<evidence type="ECO:0000259" key="4">
    <source>
        <dbReference type="SMART" id="SM00892"/>
    </source>
</evidence>
<dbReference type="Pfam" id="PF01223">
    <property type="entry name" value="Endonuclease_NS"/>
    <property type="match status" value="1"/>
</dbReference>
<dbReference type="PANTHER" id="PTHR13966">
    <property type="entry name" value="ENDONUCLEASE RELATED"/>
    <property type="match status" value="1"/>
</dbReference>
<protein>
    <submittedName>
        <fullName evidence="5">DNA/RNA non-specific endonuclease</fullName>
    </submittedName>
</protein>
<evidence type="ECO:0000256" key="2">
    <source>
        <dbReference type="PIRSR" id="PIRSR640255-2"/>
    </source>
</evidence>
<dbReference type="GO" id="GO:0003676">
    <property type="term" value="F:nucleic acid binding"/>
    <property type="evidence" value="ECO:0007669"/>
    <property type="project" value="InterPro"/>
</dbReference>
<dbReference type="AlphaFoldDB" id="A0A5B8UX17"/>
<keyword evidence="5" id="KW-0255">Endonuclease</keyword>
<proteinExistence type="predicted"/>
<sequence>MEIAPVMINRSLRTFAHLLLFVTLGFSACQQPQKHTKRHHTYKRRTEARLPRHAGDDNNMLLGNPSLATNDIHDSANYLIDHKYYIESYNRSTGEPNWVSWHLCAGDIGAVARSNDFRPDTTLPRGWFAADNAGYRGSGFDKGHNCPSGDRTASAEANSSTFLMDNIIPQAKNNNQHTWEHFESYCREKVRQGNEVYIIMGCYGKGGTGRLGYRENIADGHIRVPAHIWKIALVIPDNNDDLDRIDAGTDVIAIDTPNDEAVSPDWRRYVCTVSDIERATGYRFFTTLPATVREPLGNKQFADLY</sequence>
<keyword evidence="6" id="KW-1185">Reference proteome</keyword>
<dbReference type="Proteomes" id="UP000321479">
    <property type="component" value="Chromosome"/>
</dbReference>
<evidence type="ECO:0000259" key="3">
    <source>
        <dbReference type="SMART" id="SM00477"/>
    </source>
</evidence>
<dbReference type="OrthoDB" id="9811262at2"/>
<keyword evidence="5" id="KW-0540">Nuclease</keyword>
<evidence type="ECO:0000313" key="6">
    <source>
        <dbReference type="Proteomes" id="UP000321479"/>
    </source>
</evidence>